<dbReference type="AlphaFoldDB" id="Q2WB49"/>
<evidence type="ECO:0000313" key="5">
    <source>
        <dbReference type="Proteomes" id="UP000007058"/>
    </source>
</evidence>
<dbReference type="RefSeq" id="WP_011382569.1">
    <property type="nucleotide sequence ID" value="NC_007626.1"/>
</dbReference>
<dbReference type="Pfam" id="PF01370">
    <property type="entry name" value="Epimerase"/>
    <property type="match status" value="1"/>
</dbReference>
<dbReference type="EMBL" id="AP007255">
    <property type="protein sequence ID" value="BAE48926.1"/>
    <property type="molecule type" value="Genomic_DNA"/>
</dbReference>
<dbReference type="Gene3D" id="3.40.50.720">
    <property type="entry name" value="NAD(P)-binding Rossmann-like Domain"/>
    <property type="match status" value="1"/>
</dbReference>
<accession>Q2WB49</accession>
<dbReference type="PANTHER" id="PTHR43103:SF3">
    <property type="entry name" value="ADP-L-GLYCERO-D-MANNO-HEPTOSE-6-EPIMERASE"/>
    <property type="match status" value="1"/>
</dbReference>
<evidence type="ECO:0000256" key="1">
    <source>
        <dbReference type="ARBA" id="ARBA00022857"/>
    </source>
</evidence>
<dbReference type="HOGENOM" id="CLU_876600_0_0_5"/>
<dbReference type="KEGG" id="mag:amb0122"/>
<keyword evidence="5" id="KW-1185">Reference proteome</keyword>
<sequence length="318" mass="33943">MSKGSPILLTGGFGYLGGRIARHLLAQGKKVRITTRRGPESWPDWAKDAEVVRLKPSDDTALLAACQGVSALVHLSAMNEVDCTTDPVGALEANGVDTVRLLQAALKAGVGRFVYFSTARVYGEPLIGRIEESMICRPVHPYGISHKVAEDYILAEHAKGRIQAACLRLSNALGAPADPLINRWTLVANDLCRQAASTGKMVLKSSGVALRDFIPMAEVARAVQVLLEVDGPKLGDGIFNLGVGHSSSIRDLADLILARAEAVLGTRPVLERPDPKPGEVADPLDFRVDRLAAAGFAASRDLAPEIDQTLILCRKAFG</sequence>
<keyword evidence="1" id="KW-0521">NADP</keyword>
<gene>
    <name evidence="4" type="ordered locus">amb0122</name>
</gene>
<name>Q2WB49_PARM1</name>
<evidence type="ECO:0000313" key="4">
    <source>
        <dbReference type="EMBL" id="BAE48926.1"/>
    </source>
</evidence>
<dbReference type="CDD" id="cd08946">
    <property type="entry name" value="SDR_e"/>
    <property type="match status" value="1"/>
</dbReference>
<evidence type="ECO:0000256" key="2">
    <source>
        <dbReference type="ARBA" id="ARBA00023277"/>
    </source>
</evidence>
<dbReference type="STRING" id="342108.amb0122"/>
<reference evidence="4 5" key="1">
    <citation type="journal article" date="2005" name="DNA Res.">
        <title>Complete genome sequence of the facultative anaerobic magnetotactic bacterium Magnetospirillum sp. strain AMB-1.</title>
        <authorList>
            <person name="Matsunaga T."/>
            <person name="Okamura Y."/>
            <person name="Fukuda Y."/>
            <person name="Wahyudi A.T."/>
            <person name="Murase Y."/>
            <person name="Takeyama H."/>
        </authorList>
    </citation>
    <scope>NUCLEOTIDE SEQUENCE [LARGE SCALE GENOMIC DNA]</scope>
    <source>
        <strain evidence="5">ATCC 700264 / AMB-1</strain>
    </source>
</reference>
<proteinExistence type="predicted"/>
<evidence type="ECO:0000259" key="3">
    <source>
        <dbReference type="Pfam" id="PF01370"/>
    </source>
</evidence>
<feature type="domain" description="NAD-dependent epimerase/dehydratase" evidence="3">
    <location>
        <begin position="7"/>
        <end position="242"/>
    </location>
</feature>
<dbReference type="PANTHER" id="PTHR43103">
    <property type="entry name" value="NUCLEOSIDE-DIPHOSPHATE-SUGAR EPIMERASE"/>
    <property type="match status" value="1"/>
</dbReference>
<dbReference type="SUPFAM" id="SSF51735">
    <property type="entry name" value="NAD(P)-binding Rossmann-fold domains"/>
    <property type="match status" value="1"/>
</dbReference>
<keyword evidence="2" id="KW-0119">Carbohydrate metabolism</keyword>
<dbReference type="InterPro" id="IPR036291">
    <property type="entry name" value="NAD(P)-bd_dom_sf"/>
</dbReference>
<dbReference type="InterPro" id="IPR001509">
    <property type="entry name" value="Epimerase_deHydtase"/>
</dbReference>
<protein>
    <submittedName>
        <fullName evidence="4">Nucleoside-diphosphate-sugar epimerase</fullName>
    </submittedName>
</protein>
<organism evidence="4 5">
    <name type="scientific">Paramagnetospirillum magneticum (strain ATCC 700264 / AMB-1)</name>
    <name type="common">Magnetospirillum magneticum</name>
    <dbReference type="NCBI Taxonomy" id="342108"/>
    <lineage>
        <taxon>Bacteria</taxon>
        <taxon>Pseudomonadati</taxon>
        <taxon>Pseudomonadota</taxon>
        <taxon>Alphaproteobacteria</taxon>
        <taxon>Rhodospirillales</taxon>
        <taxon>Magnetospirillaceae</taxon>
        <taxon>Paramagnetospirillum</taxon>
    </lineage>
</organism>
<dbReference type="OrthoDB" id="9801056at2"/>
<dbReference type="Proteomes" id="UP000007058">
    <property type="component" value="Chromosome"/>
</dbReference>